<feature type="chain" id="PRO_5045247072" description="Lipoprotein" evidence="1">
    <location>
        <begin position="23"/>
        <end position="117"/>
    </location>
</feature>
<organism evidence="2 3">
    <name type="scientific">Nannocystis pusilla</name>
    <dbReference type="NCBI Taxonomy" id="889268"/>
    <lineage>
        <taxon>Bacteria</taxon>
        <taxon>Pseudomonadati</taxon>
        <taxon>Myxococcota</taxon>
        <taxon>Polyangia</taxon>
        <taxon>Nannocystales</taxon>
        <taxon>Nannocystaceae</taxon>
        <taxon>Nannocystis</taxon>
    </lineage>
</organism>
<feature type="signal peptide" evidence="1">
    <location>
        <begin position="1"/>
        <end position="22"/>
    </location>
</feature>
<name>A0ABS7TTM0_9BACT</name>
<evidence type="ECO:0000256" key="1">
    <source>
        <dbReference type="SAM" id="SignalP"/>
    </source>
</evidence>
<evidence type="ECO:0000313" key="2">
    <source>
        <dbReference type="EMBL" id="MBZ5711577.1"/>
    </source>
</evidence>
<dbReference type="Proteomes" id="UP001139031">
    <property type="component" value="Unassembled WGS sequence"/>
</dbReference>
<proteinExistence type="predicted"/>
<evidence type="ECO:0008006" key="4">
    <source>
        <dbReference type="Google" id="ProtNLM"/>
    </source>
</evidence>
<gene>
    <name evidence="2" type="ORF">K7C98_20240</name>
</gene>
<keyword evidence="3" id="KW-1185">Reference proteome</keyword>
<dbReference type="PROSITE" id="PS51257">
    <property type="entry name" value="PROKAR_LIPOPROTEIN"/>
    <property type="match status" value="1"/>
</dbReference>
<evidence type="ECO:0000313" key="3">
    <source>
        <dbReference type="Proteomes" id="UP001139031"/>
    </source>
</evidence>
<dbReference type="RefSeq" id="WP_224193340.1">
    <property type="nucleotide sequence ID" value="NZ_JAIRAU010000027.1"/>
</dbReference>
<protein>
    <recommendedName>
        <fullName evidence="4">Lipoprotein</fullName>
    </recommendedName>
</protein>
<keyword evidence="1" id="KW-0732">Signal</keyword>
<reference evidence="2" key="1">
    <citation type="submission" date="2021-08" db="EMBL/GenBank/DDBJ databases">
        <authorList>
            <person name="Stevens D.C."/>
        </authorList>
    </citation>
    <scope>NUCLEOTIDE SEQUENCE</scope>
    <source>
        <strain evidence="2">DSM 53165</strain>
    </source>
</reference>
<dbReference type="EMBL" id="JAIRAU010000027">
    <property type="protein sequence ID" value="MBZ5711577.1"/>
    <property type="molecule type" value="Genomic_DNA"/>
</dbReference>
<comment type="caution">
    <text evidence="2">The sequence shown here is derived from an EMBL/GenBank/DDBJ whole genome shotgun (WGS) entry which is preliminary data.</text>
</comment>
<sequence length="117" mass="12575">MRRTRFIHTALVSAALAGCSLADELDGEPCAVEEDCWHTQECGRTAEEEQLALPGVCVSKGTGCVPGRQLGCACDPLDYDRDCLMAALPVAIDYPAMICDEVRRVCVLESDESGVQP</sequence>
<accession>A0ABS7TTM0</accession>